<proteinExistence type="predicted"/>
<dbReference type="KEGG" id="ppsc:EHS13_34225"/>
<evidence type="ECO:0000256" key="1">
    <source>
        <dbReference type="SAM" id="MobiDB-lite"/>
    </source>
</evidence>
<dbReference type="RefSeq" id="WP_155704726.1">
    <property type="nucleotide sequence ID" value="NZ_CP034235.1"/>
</dbReference>
<accession>A0A6B8RSX2</accession>
<evidence type="ECO:0000313" key="2">
    <source>
        <dbReference type="EMBL" id="QGQ99561.1"/>
    </source>
</evidence>
<dbReference type="OrthoDB" id="9812921at2"/>
<dbReference type="AlphaFoldDB" id="A0A6B8RSX2"/>
<dbReference type="SUPFAM" id="SSF82171">
    <property type="entry name" value="DPP6 N-terminal domain-like"/>
    <property type="match status" value="1"/>
</dbReference>
<dbReference type="Proteomes" id="UP000426246">
    <property type="component" value="Chromosome"/>
</dbReference>
<reference evidence="3" key="1">
    <citation type="submission" date="2018-11" db="EMBL/GenBank/DDBJ databases">
        <title>Complete genome sequence of Paenibacillus sp. ML311-T8.</title>
        <authorList>
            <person name="Nam Y.-D."/>
            <person name="Kang J."/>
            <person name="Chung W.-H."/>
            <person name="Park Y.S."/>
        </authorList>
    </citation>
    <scope>NUCLEOTIDE SEQUENCE [LARGE SCALE GENOMIC DNA]</scope>
    <source>
        <strain evidence="3">ML311-T8</strain>
    </source>
</reference>
<keyword evidence="3" id="KW-1185">Reference proteome</keyword>
<evidence type="ECO:0000313" key="3">
    <source>
        <dbReference type="Proteomes" id="UP000426246"/>
    </source>
</evidence>
<feature type="region of interest" description="Disordered" evidence="1">
    <location>
        <begin position="27"/>
        <end position="46"/>
    </location>
</feature>
<name>A0A6B8RSX2_9BACL</name>
<sequence length="617" mass="70161">MKKWLLVGLLSLLILVVVFKVRESDPAAVSSEPMQPEPSIYISNPPPTTTPTTLKEIWFTGLSDPEQMNISTMEDGMQRMYEPVDRLFFNSPDATIDFYYRDVPNLTLNDIAKIKAGVTVTAKTDQQAIPFTVTAFNELNSQGIAIHLNKVPQADLVVQFRAMDGSALKEFTFEYMPLFTYEIHSPEEKDAEYYAKQSGTLFRMPPDQTYTYQVHFSLDVNQTEALKLLQAQFNDLDWSSEWKGSRDLIITLRTRPEDIAKQFLIHFYGVKSTEGYVITSSQALHGVIREPKVYEAVNVATGKVSTLFTKQPQYQKLDLSPNKQFYLATEPLDDFQGEYPVASVSLLDSKGDVIKRFANMGNFAHWLPDGRSFVYVSDSSILSYTPETDVTKVIWTSPYKGIKTFYSSFDGLEVDPQTGRMIVSINRLPGLEMEKGVVELYLFDNVNDPSPRHVKKISERGNSSFGFQFDGKYVVYTNYYVAGEGDESRWESKQQWLDWKSLKIKDITGIAPTSYLTLLAGGEALYLTGDNNYYEWFRYNLESEQSRSLFTAEHGIDVAWWIGNGQYMIHDFTGTYKFNLEKLKFANTPLLPEKAEILGSQANTIIYLRNPDPLGGN</sequence>
<protein>
    <submittedName>
        <fullName evidence="2">Uncharacterized protein</fullName>
    </submittedName>
</protein>
<dbReference type="EMBL" id="CP034235">
    <property type="protein sequence ID" value="QGQ99561.1"/>
    <property type="molecule type" value="Genomic_DNA"/>
</dbReference>
<organism evidence="2 3">
    <name type="scientific">Paenibacillus psychroresistens</name>
    <dbReference type="NCBI Taxonomy" id="1778678"/>
    <lineage>
        <taxon>Bacteria</taxon>
        <taxon>Bacillati</taxon>
        <taxon>Bacillota</taxon>
        <taxon>Bacilli</taxon>
        <taxon>Bacillales</taxon>
        <taxon>Paenibacillaceae</taxon>
        <taxon>Paenibacillus</taxon>
    </lineage>
</organism>
<gene>
    <name evidence="2" type="ORF">EHS13_34225</name>
</gene>